<dbReference type="CDD" id="cd00771">
    <property type="entry name" value="ThrRS_core"/>
    <property type="match status" value="1"/>
</dbReference>
<dbReference type="Proteomes" id="UP000243924">
    <property type="component" value="Chromosome I"/>
</dbReference>
<evidence type="ECO:0000256" key="11">
    <source>
        <dbReference type="ARBA" id="ARBA00023146"/>
    </source>
</evidence>
<protein>
    <recommendedName>
        <fullName evidence="13">Threonine--tRNA ligase</fullName>
        <ecNumber evidence="13">6.1.1.3</ecNumber>
    </recommendedName>
    <alternativeName>
        <fullName evidence="13">Threonyl-tRNA synthetase</fullName>
        <shortName evidence="13">ThrRS</shortName>
    </alternativeName>
</protein>
<dbReference type="Gene3D" id="3.30.54.20">
    <property type="match status" value="1"/>
</dbReference>
<dbReference type="OrthoDB" id="9802304at2"/>
<dbReference type="Pfam" id="PF03129">
    <property type="entry name" value="HGTP_anticodon"/>
    <property type="match status" value="1"/>
</dbReference>
<dbReference type="NCBIfam" id="TIGR00418">
    <property type="entry name" value="thrS"/>
    <property type="match status" value="1"/>
</dbReference>
<dbReference type="GO" id="GO:0005829">
    <property type="term" value="C:cytosol"/>
    <property type="evidence" value="ECO:0007669"/>
    <property type="project" value="TreeGrafter"/>
</dbReference>
<feature type="domain" description="TGS" evidence="15">
    <location>
        <begin position="16"/>
        <end position="77"/>
    </location>
</feature>
<comment type="subunit">
    <text evidence="13">Homodimer.</text>
</comment>
<name>A0A1H2HTB0_9GAMM</name>
<dbReference type="Gene3D" id="3.30.930.10">
    <property type="entry name" value="Bira Bifunctional Protein, Domain 2"/>
    <property type="match status" value="1"/>
</dbReference>
<keyword evidence="7 13" id="KW-0862">Zinc</keyword>
<dbReference type="InterPro" id="IPR018163">
    <property type="entry name" value="Thr/Ala-tRNA-synth_IIc_edit"/>
</dbReference>
<dbReference type="GO" id="GO:0004829">
    <property type="term" value="F:threonine-tRNA ligase activity"/>
    <property type="evidence" value="ECO:0007669"/>
    <property type="project" value="UniProtKB-UniRule"/>
</dbReference>
<reference evidence="17" key="1">
    <citation type="submission" date="2016-10" db="EMBL/GenBank/DDBJ databases">
        <authorList>
            <person name="Varghese N."/>
            <person name="Submissions S."/>
        </authorList>
    </citation>
    <scope>NUCLEOTIDE SEQUENCE [LARGE SCALE GENOMIC DNA]</scope>
    <source>
        <strain evidence="17">CECT 8338</strain>
    </source>
</reference>
<dbReference type="FunFam" id="3.10.20.30:FF:000005">
    <property type="entry name" value="Threonine--tRNA ligase"/>
    <property type="match status" value="1"/>
</dbReference>
<dbReference type="AlphaFoldDB" id="A0A1H2HTB0"/>
<evidence type="ECO:0000259" key="15">
    <source>
        <dbReference type="PROSITE" id="PS51880"/>
    </source>
</evidence>
<keyword evidence="17" id="KW-1185">Reference proteome</keyword>
<dbReference type="GO" id="GO:0000049">
    <property type="term" value="F:tRNA binding"/>
    <property type="evidence" value="ECO:0007669"/>
    <property type="project" value="UniProtKB-KW"/>
</dbReference>
<dbReference type="GO" id="GO:0005524">
    <property type="term" value="F:ATP binding"/>
    <property type="evidence" value="ECO:0007669"/>
    <property type="project" value="UniProtKB-UniRule"/>
</dbReference>
<dbReference type="FunFam" id="3.30.930.10:FF:000002">
    <property type="entry name" value="Threonine--tRNA ligase"/>
    <property type="match status" value="1"/>
</dbReference>
<dbReference type="SUPFAM" id="SSF55681">
    <property type="entry name" value="Class II aaRS and biotin synthetases"/>
    <property type="match status" value="1"/>
</dbReference>
<dbReference type="InterPro" id="IPR045864">
    <property type="entry name" value="aa-tRNA-synth_II/BPL/LPL"/>
</dbReference>
<dbReference type="GO" id="GO:0046872">
    <property type="term" value="F:metal ion binding"/>
    <property type="evidence" value="ECO:0007669"/>
    <property type="project" value="UniProtKB-KW"/>
</dbReference>
<dbReference type="SUPFAM" id="SSF81271">
    <property type="entry name" value="TGS-like"/>
    <property type="match status" value="1"/>
</dbReference>
<evidence type="ECO:0000256" key="7">
    <source>
        <dbReference type="ARBA" id="ARBA00022833"/>
    </source>
</evidence>
<dbReference type="SUPFAM" id="SSF52954">
    <property type="entry name" value="Class II aaRS ABD-related"/>
    <property type="match status" value="1"/>
</dbReference>
<dbReference type="InterPro" id="IPR004095">
    <property type="entry name" value="TGS"/>
</dbReference>
<dbReference type="FunFam" id="3.30.980.10:FF:000005">
    <property type="entry name" value="Threonyl-tRNA synthetase, mitochondrial"/>
    <property type="match status" value="1"/>
</dbReference>
<evidence type="ECO:0000256" key="8">
    <source>
        <dbReference type="ARBA" id="ARBA00022840"/>
    </source>
</evidence>
<dbReference type="SUPFAM" id="SSF55186">
    <property type="entry name" value="ThrRS/AlaRS common domain"/>
    <property type="match status" value="1"/>
</dbReference>
<evidence type="ECO:0000256" key="10">
    <source>
        <dbReference type="ARBA" id="ARBA00022917"/>
    </source>
</evidence>
<dbReference type="Gene3D" id="3.10.20.30">
    <property type="match status" value="1"/>
</dbReference>
<comment type="caution">
    <text evidence="13">Lacks conserved residue(s) required for the propagation of feature annotation.</text>
</comment>
<keyword evidence="8 13" id="KW-0067">ATP-binding</keyword>
<evidence type="ECO:0000256" key="5">
    <source>
        <dbReference type="ARBA" id="ARBA00022723"/>
    </source>
</evidence>
<keyword evidence="6 13" id="KW-0547">Nucleotide-binding</keyword>
<dbReference type="RefSeq" id="WP_092389034.1">
    <property type="nucleotide sequence ID" value="NZ_LT629787.1"/>
</dbReference>
<comment type="catalytic activity">
    <reaction evidence="12 13">
        <text>tRNA(Thr) + L-threonine + ATP = L-threonyl-tRNA(Thr) + AMP + diphosphate + H(+)</text>
        <dbReference type="Rhea" id="RHEA:24624"/>
        <dbReference type="Rhea" id="RHEA-COMP:9670"/>
        <dbReference type="Rhea" id="RHEA-COMP:9704"/>
        <dbReference type="ChEBI" id="CHEBI:15378"/>
        <dbReference type="ChEBI" id="CHEBI:30616"/>
        <dbReference type="ChEBI" id="CHEBI:33019"/>
        <dbReference type="ChEBI" id="CHEBI:57926"/>
        <dbReference type="ChEBI" id="CHEBI:78442"/>
        <dbReference type="ChEBI" id="CHEBI:78534"/>
        <dbReference type="ChEBI" id="CHEBI:456215"/>
        <dbReference type="EC" id="6.1.1.3"/>
    </reaction>
</comment>
<keyword evidence="5 13" id="KW-0479">Metal-binding</keyword>
<dbReference type="Pfam" id="PF00587">
    <property type="entry name" value="tRNA-synt_2b"/>
    <property type="match status" value="1"/>
</dbReference>
<keyword evidence="11 13" id="KW-0030">Aminoacyl-tRNA synthetase</keyword>
<dbReference type="Gene3D" id="3.30.980.10">
    <property type="entry name" value="Threonyl-trna Synthetase, Chain A, domain 2"/>
    <property type="match status" value="1"/>
</dbReference>
<dbReference type="CDD" id="cd01667">
    <property type="entry name" value="TGS_ThrRS"/>
    <property type="match status" value="1"/>
</dbReference>
<dbReference type="InterPro" id="IPR002320">
    <property type="entry name" value="Thr-tRNA-ligase_IIa"/>
</dbReference>
<dbReference type="SMART" id="SM00863">
    <property type="entry name" value="tRNA_SAD"/>
    <property type="match status" value="1"/>
</dbReference>
<dbReference type="Pfam" id="PF07973">
    <property type="entry name" value="tRNA_SAD"/>
    <property type="match status" value="1"/>
</dbReference>
<keyword evidence="2 13" id="KW-0963">Cytoplasm</keyword>
<dbReference type="GO" id="GO:0006435">
    <property type="term" value="P:threonyl-tRNA aminoacylation"/>
    <property type="evidence" value="ECO:0007669"/>
    <property type="project" value="UniProtKB-UniRule"/>
</dbReference>
<comment type="subcellular location">
    <subcellularLocation>
        <location evidence="13">Cytoplasm</location>
    </subcellularLocation>
</comment>
<dbReference type="EMBL" id="LT629787">
    <property type="protein sequence ID" value="SDU35092.1"/>
    <property type="molecule type" value="Genomic_DNA"/>
</dbReference>
<keyword evidence="10 13" id="KW-0648">Protein biosynthesis</keyword>
<keyword evidence="3 13" id="KW-0820">tRNA-binding</keyword>
<dbReference type="HAMAP" id="MF_00184">
    <property type="entry name" value="Thr_tRNA_synth"/>
    <property type="match status" value="1"/>
</dbReference>
<evidence type="ECO:0000256" key="12">
    <source>
        <dbReference type="ARBA" id="ARBA00049515"/>
    </source>
</evidence>
<dbReference type="PROSITE" id="PS51880">
    <property type="entry name" value="TGS"/>
    <property type="match status" value="1"/>
</dbReference>
<dbReference type="Gene3D" id="3.40.50.800">
    <property type="entry name" value="Anticodon-binding domain"/>
    <property type="match status" value="1"/>
</dbReference>
<dbReference type="InterPro" id="IPR047246">
    <property type="entry name" value="ThrRS_anticodon"/>
</dbReference>
<evidence type="ECO:0000259" key="14">
    <source>
        <dbReference type="PROSITE" id="PS50862"/>
    </source>
</evidence>
<accession>A0A1H2HTB0</accession>
<sequence>MTVKHSQDAPQQTAEQGVSITLPDGSQRHFEHPVSVAEVAAAVGPGLARQTLAGRLDGQLVDACDLISSDASLQLITPRDAEGLAIIRHSCAHLLGHAVKQLYPQARMVIGPVIENGFYYDIAHERPFTPDDLAAIEARMAELIARDYDVIKRITPRAEVMALFRQRGEDYKLRLIDDMPEQAAMGLYFHEEYVDMCRGPHVPNTRFLKAFKLTRLAGAYWRGDARKEQLQRIYGTAWADRKQLKAYLQRIEEAEQRDHRRLGRQLDLFHFQDDAPGAVFWHPRGWTLFQQLIAYMRRRQQDAGYVEVNSPDVMDRSLWEISGHWHNYRDHMFTTETEDGRALALKPMNCPGSVLLYRHGLKSYRDLPIRMGEFGKVHRYEPSGALHGLLRVRHFTQDDAHIYCTPAQMDGECRAIIELVLDIYRQFGFDDVRIKLSTRPDNRMGDDASWDLLENALVNALEGMGLACQLNPGEGAFYGPKLEFVLRDAIGRDWQCGTLQVDMNLPERFGIEYVAEDGQRKRPVMLHRALFGSLERFTGILIEHHAGKLPAWLSPLQVMVLSITDGQTDYVNEVAQWLAAAGVRADADVRNEKIGYKVREQTLARIPYLLVAGARECAAGTIAIRSRDGEDLGVMPLQQALDFLRQHTAAPDQAARQQAQQARFQRLTQTMAVEHE</sequence>
<dbReference type="CDD" id="cd00860">
    <property type="entry name" value="ThrRS_anticodon"/>
    <property type="match status" value="1"/>
</dbReference>
<dbReference type="PROSITE" id="PS50862">
    <property type="entry name" value="AA_TRNA_LIGASE_II"/>
    <property type="match status" value="1"/>
</dbReference>
<dbReference type="FunFam" id="3.40.50.800:FF:000001">
    <property type="entry name" value="Threonine--tRNA ligase"/>
    <property type="match status" value="1"/>
</dbReference>
<dbReference type="InterPro" id="IPR036621">
    <property type="entry name" value="Anticodon-bd_dom_sf"/>
</dbReference>
<proteinExistence type="inferred from homology"/>
<dbReference type="InterPro" id="IPR002314">
    <property type="entry name" value="aa-tRNA-synt_IIb"/>
</dbReference>
<feature type="domain" description="Aminoacyl-transfer RNA synthetases class-II family profile" evidence="14">
    <location>
        <begin position="277"/>
        <end position="550"/>
    </location>
</feature>
<evidence type="ECO:0000256" key="6">
    <source>
        <dbReference type="ARBA" id="ARBA00022741"/>
    </source>
</evidence>
<gene>
    <name evidence="13" type="primary">thrS</name>
    <name evidence="16" type="ORF">SAMN05216210_3294</name>
</gene>
<evidence type="ECO:0000256" key="2">
    <source>
        <dbReference type="ARBA" id="ARBA00022490"/>
    </source>
</evidence>
<feature type="binding site" evidence="13">
    <location>
        <position position="350"/>
    </location>
    <ligand>
        <name>Zn(2+)</name>
        <dbReference type="ChEBI" id="CHEBI:29105"/>
        <note>catalytic</note>
    </ligand>
</feature>
<keyword evidence="9 13" id="KW-0694">RNA-binding</keyword>
<evidence type="ECO:0000256" key="3">
    <source>
        <dbReference type="ARBA" id="ARBA00022555"/>
    </source>
</evidence>
<dbReference type="InterPro" id="IPR004154">
    <property type="entry name" value="Anticodon-bd"/>
</dbReference>
<evidence type="ECO:0000256" key="1">
    <source>
        <dbReference type="ARBA" id="ARBA00008226"/>
    </source>
</evidence>
<evidence type="ECO:0000256" key="9">
    <source>
        <dbReference type="ARBA" id="ARBA00022884"/>
    </source>
</evidence>
<keyword evidence="4 13" id="KW-0436">Ligase</keyword>
<dbReference type="PRINTS" id="PR01047">
    <property type="entry name" value="TRNASYNTHTHR"/>
</dbReference>
<dbReference type="PANTHER" id="PTHR11451">
    <property type="entry name" value="THREONINE-TRNA LIGASE"/>
    <property type="match status" value="1"/>
</dbReference>
<dbReference type="InterPro" id="IPR006195">
    <property type="entry name" value="aa-tRNA-synth_II"/>
</dbReference>
<dbReference type="EC" id="6.1.1.3" evidence="13"/>
<dbReference type="InterPro" id="IPR012947">
    <property type="entry name" value="tRNA_SAD"/>
</dbReference>
<dbReference type="STRING" id="1434072.SAMN05216210_3294"/>
<evidence type="ECO:0000313" key="17">
    <source>
        <dbReference type="Proteomes" id="UP000243924"/>
    </source>
</evidence>
<evidence type="ECO:0000313" key="16">
    <source>
        <dbReference type="EMBL" id="SDU35092.1"/>
    </source>
</evidence>
<dbReference type="PANTHER" id="PTHR11451:SF44">
    <property type="entry name" value="THREONINE--TRNA LIGASE, CHLOROPLASTIC_MITOCHONDRIAL 2"/>
    <property type="match status" value="1"/>
</dbReference>
<evidence type="ECO:0000256" key="4">
    <source>
        <dbReference type="ARBA" id="ARBA00022598"/>
    </source>
</evidence>
<feature type="binding site" evidence="13">
    <location>
        <position position="527"/>
    </location>
    <ligand>
        <name>Zn(2+)</name>
        <dbReference type="ChEBI" id="CHEBI:29105"/>
        <note>catalytic</note>
    </ligand>
</feature>
<dbReference type="InterPro" id="IPR012676">
    <property type="entry name" value="TGS-like"/>
</dbReference>
<dbReference type="FunFam" id="3.30.54.20:FF:000002">
    <property type="entry name" value="Threonine--tRNA ligase"/>
    <property type="match status" value="1"/>
</dbReference>
<dbReference type="InterPro" id="IPR033728">
    <property type="entry name" value="ThrRS_core"/>
</dbReference>
<comment type="similarity">
    <text evidence="1 13">Belongs to the class-II aminoacyl-tRNA synthetase family.</text>
</comment>
<dbReference type="InterPro" id="IPR012675">
    <property type="entry name" value="Beta-grasp_dom_sf"/>
</dbReference>
<evidence type="ECO:0000256" key="13">
    <source>
        <dbReference type="HAMAP-Rule" id="MF_00184"/>
    </source>
</evidence>
<dbReference type="Pfam" id="PF02824">
    <property type="entry name" value="TGS"/>
    <property type="match status" value="1"/>
</dbReference>
<feature type="binding site" evidence="13">
    <location>
        <position position="401"/>
    </location>
    <ligand>
        <name>Zn(2+)</name>
        <dbReference type="ChEBI" id="CHEBI:29105"/>
        <note>catalytic</note>
    </ligand>
</feature>
<organism evidence="16 17">
    <name type="scientific">Halopseudomonas salegens</name>
    <dbReference type="NCBI Taxonomy" id="1434072"/>
    <lineage>
        <taxon>Bacteria</taxon>
        <taxon>Pseudomonadati</taxon>
        <taxon>Pseudomonadota</taxon>
        <taxon>Gammaproteobacteria</taxon>
        <taxon>Pseudomonadales</taxon>
        <taxon>Pseudomonadaceae</taxon>
        <taxon>Halopseudomonas</taxon>
    </lineage>
</organism>
<comment type="cofactor">
    <cofactor evidence="13">
        <name>Zn(2+)</name>
        <dbReference type="ChEBI" id="CHEBI:29105"/>
    </cofactor>
    <text evidence="13">Binds 1 zinc ion per subunit.</text>
</comment>